<dbReference type="EMBL" id="MT144320">
    <property type="protein sequence ID" value="QJA52180.1"/>
    <property type="molecule type" value="Genomic_DNA"/>
</dbReference>
<name>A0A6H1ZY90_9ZZZZ</name>
<evidence type="ECO:0000256" key="1">
    <source>
        <dbReference type="ARBA" id="ARBA00001946"/>
    </source>
</evidence>
<keyword evidence="2" id="KW-0540">Nuclease</keyword>
<comment type="cofactor">
    <cofactor evidence="1">
        <name>Mg(2+)</name>
        <dbReference type="ChEBI" id="CHEBI:18420"/>
    </cofactor>
</comment>
<dbReference type="GO" id="GO:0004518">
    <property type="term" value="F:nuclease activity"/>
    <property type="evidence" value="ECO:0007669"/>
    <property type="project" value="UniProtKB-KW"/>
</dbReference>
<organism evidence="6">
    <name type="scientific">viral metagenome</name>
    <dbReference type="NCBI Taxonomy" id="1070528"/>
    <lineage>
        <taxon>unclassified sequences</taxon>
        <taxon>metagenomes</taxon>
        <taxon>organismal metagenomes</taxon>
    </lineage>
</organism>
<keyword evidence="3" id="KW-0378">Hydrolase</keyword>
<dbReference type="InterPro" id="IPR002197">
    <property type="entry name" value="HTH_Fis"/>
</dbReference>
<dbReference type="GO" id="GO:0043565">
    <property type="term" value="F:sequence-specific DNA binding"/>
    <property type="evidence" value="ECO:0007669"/>
    <property type="project" value="InterPro"/>
</dbReference>
<evidence type="ECO:0000259" key="4">
    <source>
        <dbReference type="Pfam" id="PF02954"/>
    </source>
</evidence>
<sequence length="148" mass="17374">MTEIEKRLQDILVNNDYKVFRNGWPDFLVEDPDGELFMIEAKSGADRIRKPQQKMLQKLANLGFRVFVVSENRKENLEAKFDWKKFIGNNQAETLDQITARVQLELVKEALDLNHGDITKTANYLGISTRSLRYRLDKYRIRAKHFKG</sequence>
<dbReference type="Gene3D" id="3.40.1350.10">
    <property type="match status" value="1"/>
</dbReference>
<dbReference type="SUPFAM" id="SSF46689">
    <property type="entry name" value="Homeodomain-like"/>
    <property type="match status" value="1"/>
</dbReference>
<evidence type="ECO:0000256" key="2">
    <source>
        <dbReference type="ARBA" id="ARBA00022722"/>
    </source>
</evidence>
<dbReference type="EMBL" id="MT144786">
    <property type="protein sequence ID" value="QJH99385.1"/>
    <property type="molecule type" value="Genomic_DNA"/>
</dbReference>
<evidence type="ECO:0000259" key="5">
    <source>
        <dbReference type="Pfam" id="PF08774"/>
    </source>
</evidence>
<protein>
    <submittedName>
        <fullName evidence="6">Putative DNA binding, helix-turn-helix domain containing protein</fullName>
    </submittedName>
</protein>
<feature type="domain" description="DNA binding HTH" evidence="4">
    <location>
        <begin position="102"/>
        <end position="139"/>
    </location>
</feature>
<dbReference type="Pfam" id="PF08774">
    <property type="entry name" value="VRR_NUC"/>
    <property type="match status" value="1"/>
</dbReference>
<evidence type="ECO:0000256" key="3">
    <source>
        <dbReference type="ARBA" id="ARBA00022801"/>
    </source>
</evidence>
<dbReference type="Pfam" id="PF02954">
    <property type="entry name" value="HTH_8"/>
    <property type="match status" value="1"/>
</dbReference>
<dbReference type="Gene3D" id="1.10.10.60">
    <property type="entry name" value="Homeodomain-like"/>
    <property type="match status" value="1"/>
</dbReference>
<dbReference type="GO" id="GO:0016788">
    <property type="term" value="F:hydrolase activity, acting on ester bonds"/>
    <property type="evidence" value="ECO:0007669"/>
    <property type="project" value="InterPro"/>
</dbReference>
<reference evidence="6" key="1">
    <citation type="submission" date="2020-03" db="EMBL/GenBank/DDBJ databases">
        <title>The deep terrestrial virosphere.</title>
        <authorList>
            <person name="Holmfeldt K."/>
            <person name="Nilsson E."/>
            <person name="Simone D."/>
            <person name="Lopez-Fernandez M."/>
            <person name="Wu X."/>
            <person name="de Brujin I."/>
            <person name="Lundin D."/>
            <person name="Andersson A."/>
            <person name="Bertilsson S."/>
            <person name="Dopson M."/>
        </authorList>
    </citation>
    <scope>NUCLEOTIDE SEQUENCE</scope>
    <source>
        <strain evidence="6">TM448A02524</strain>
        <strain evidence="7">TM448B01577</strain>
    </source>
</reference>
<gene>
    <name evidence="6" type="ORF">TM448A02524_0001</name>
    <name evidence="7" type="ORF">TM448B01577_0004</name>
</gene>
<dbReference type="PRINTS" id="PR01590">
    <property type="entry name" value="HTHFIS"/>
</dbReference>
<accession>A0A6H1ZY90</accession>
<dbReference type="AlphaFoldDB" id="A0A6H1ZY90"/>
<evidence type="ECO:0000313" key="7">
    <source>
        <dbReference type="EMBL" id="QJH99385.1"/>
    </source>
</evidence>
<feature type="domain" description="VRR-NUC" evidence="5">
    <location>
        <begin position="12"/>
        <end position="69"/>
    </location>
</feature>
<dbReference type="InterPro" id="IPR014883">
    <property type="entry name" value="VRR_NUC"/>
</dbReference>
<dbReference type="InterPro" id="IPR009057">
    <property type="entry name" value="Homeodomain-like_sf"/>
</dbReference>
<proteinExistence type="predicted"/>
<dbReference type="InterPro" id="IPR011856">
    <property type="entry name" value="tRNA_endonuc-like_dom_sf"/>
</dbReference>
<evidence type="ECO:0000313" key="6">
    <source>
        <dbReference type="EMBL" id="QJA52180.1"/>
    </source>
</evidence>